<evidence type="ECO:0000256" key="6">
    <source>
        <dbReference type="SAM" id="Phobius"/>
    </source>
</evidence>
<evidence type="ECO:0000256" key="2">
    <source>
        <dbReference type="ARBA" id="ARBA00022448"/>
    </source>
</evidence>
<feature type="transmembrane region" description="Helical" evidence="6">
    <location>
        <begin position="374"/>
        <end position="404"/>
    </location>
</feature>
<dbReference type="InterPro" id="IPR001898">
    <property type="entry name" value="SLC13A/DASS"/>
</dbReference>
<keyword evidence="8" id="KW-1185">Reference proteome</keyword>
<accession>A0ABT6ZAF8</accession>
<dbReference type="PROSITE" id="PS01271">
    <property type="entry name" value="NA_SULFATE"/>
    <property type="match status" value="1"/>
</dbReference>
<gene>
    <name evidence="7" type="ORF">QM481_24010</name>
</gene>
<proteinExistence type="predicted"/>
<evidence type="ECO:0000313" key="8">
    <source>
        <dbReference type="Proteomes" id="UP001225761"/>
    </source>
</evidence>
<feature type="transmembrane region" description="Helical" evidence="6">
    <location>
        <begin position="215"/>
        <end position="237"/>
    </location>
</feature>
<name>A0ABT6ZAF8_9BACT</name>
<keyword evidence="3 6" id="KW-0812">Transmembrane</keyword>
<protein>
    <submittedName>
        <fullName evidence="7">SLC13 family permease</fullName>
    </submittedName>
</protein>
<dbReference type="EMBL" id="JASHIE010000023">
    <property type="protein sequence ID" value="MDI9877629.1"/>
    <property type="molecule type" value="Genomic_DNA"/>
</dbReference>
<evidence type="ECO:0000256" key="3">
    <source>
        <dbReference type="ARBA" id="ARBA00022692"/>
    </source>
</evidence>
<evidence type="ECO:0000256" key="1">
    <source>
        <dbReference type="ARBA" id="ARBA00004141"/>
    </source>
</evidence>
<dbReference type="CDD" id="cd01115">
    <property type="entry name" value="SLC13_permease"/>
    <property type="match status" value="1"/>
</dbReference>
<comment type="subcellular location">
    <subcellularLocation>
        <location evidence="1">Membrane</location>
        <topology evidence="1">Multi-pass membrane protein</topology>
    </subcellularLocation>
</comment>
<feature type="transmembrane region" description="Helical" evidence="6">
    <location>
        <begin position="138"/>
        <end position="156"/>
    </location>
</feature>
<evidence type="ECO:0000256" key="5">
    <source>
        <dbReference type="ARBA" id="ARBA00023136"/>
    </source>
</evidence>
<dbReference type="PANTHER" id="PTHR10283:SF82">
    <property type="entry name" value="SOLUTE CARRIER FAMILY 13 MEMBER 2"/>
    <property type="match status" value="1"/>
</dbReference>
<feature type="transmembrane region" description="Helical" evidence="6">
    <location>
        <begin position="271"/>
        <end position="290"/>
    </location>
</feature>
<feature type="transmembrane region" description="Helical" evidence="6">
    <location>
        <begin position="456"/>
        <end position="475"/>
    </location>
</feature>
<feature type="transmembrane region" description="Helical" evidence="6">
    <location>
        <begin position="176"/>
        <end position="195"/>
    </location>
</feature>
<comment type="caution">
    <text evidence="7">The sequence shown here is derived from an EMBL/GenBank/DDBJ whole genome shotgun (WGS) entry which is preliminary data.</text>
</comment>
<keyword evidence="4 6" id="KW-1133">Transmembrane helix</keyword>
<keyword evidence="2" id="KW-0813">Transport</keyword>
<dbReference type="Proteomes" id="UP001225761">
    <property type="component" value="Unassembled WGS sequence"/>
</dbReference>
<feature type="transmembrane region" description="Helical" evidence="6">
    <location>
        <begin position="416"/>
        <end position="436"/>
    </location>
</feature>
<dbReference type="PANTHER" id="PTHR10283">
    <property type="entry name" value="SOLUTE CARRIER FAMILY 13 MEMBER"/>
    <property type="match status" value="1"/>
</dbReference>
<feature type="transmembrane region" description="Helical" evidence="6">
    <location>
        <begin position="79"/>
        <end position="98"/>
    </location>
</feature>
<keyword evidence="5 6" id="KW-0472">Membrane</keyword>
<organism evidence="7 8">
    <name type="scientific">Flectobacillus rivi</name>
    <dbReference type="NCBI Taxonomy" id="2984209"/>
    <lineage>
        <taxon>Bacteria</taxon>
        <taxon>Pseudomonadati</taxon>
        <taxon>Bacteroidota</taxon>
        <taxon>Cytophagia</taxon>
        <taxon>Cytophagales</taxon>
        <taxon>Flectobacillaceae</taxon>
        <taxon>Flectobacillus</taxon>
    </lineage>
</organism>
<reference evidence="7 8" key="1">
    <citation type="submission" date="2023-05" db="EMBL/GenBank/DDBJ databases">
        <title>Novel species of genus Flectobacillus isolated from stream in China.</title>
        <authorList>
            <person name="Lu H."/>
        </authorList>
    </citation>
    <scope>NUCLEOTIDE SEQUENCE [LARGE SCALE GENOMIC DNA]</scope>
    <source>
        <strain evidence="7 8">LFS242W</strain>
    </source>
</reference>
<dbReference type="RefSeq" id="WP_283383664.1">
    <property type="nucleotide sequence ID" value="NZ_JASHIE010000023.1"/>
</dbReference>
<feature type="transmembrane region" description="Helical" evidence="6">
    <location>
        <begin position="296"/>
        <end position="315"/>
    </location>
</feature>
<evidence type="ECO:0000256" key="4">
    <source>
        <dbReference type="ARBA" id="ARBA00022989"/>
    </source>
</evidence>
<dbReference type="InterPro" id="IPR031312">
    <property type="entry name" value="Na/sul_symport_CS"/>
</dbReference>
<feature type="transmembrane region" description="Helical" evidence="6">
    <location>
        <begin position="336"/>
        <end position="362"/>
    </location>
</feature>
<dbReference type="Pfam" id="PF00939">
    <property type="entry name" value="Na_sulph_symp"/>
    <property type="match status" value="1"/>
</dbReference>
<dbReference type="NCBIfam" id="TIGR00785">
    <property type="entry name" value="dass"/>
    <property type="match status" value="1"/>
</dbReference>
<evidence type="ECO:0000313" key="7">
    <source>
        <dbReference type="EMBL" id="MDI9877629.1"/>
    </source>
</evidence>
<sequence length="479" mass="51890">MLFSKKNILLLIGPVLFLTLAYGNLLPFNHEVSKVIGVATWMLIWWISEIVDLPVTALLPIVIFPSFGILDLATTASNYSNATILLFLSGFVFALAIEKHKLHERIALHIIRWIGTSSNRVVLGFMVATAFISMWVNNTAAALLMFPIATSVLSILQQSITSESSQKEFVLMSKALLLGLAYSASIGGTATPIGTPTNAVLTGYFNEKLHTSLAFGNWLLIGLPLASIMTFMAYFILTRLVFKSRVAQLPELTQIINHKITELGKITFPEIVVITVFLLTTAAWILRVVLIKLPALAFLNDTIIGVSGAIILFIVPHPASKDQYIFVWKDMQKLPWGILFMIGGGLALAKTLESSGIVQLIANSVKNSGINNGLIVLILVVGITLLLKTVIANTALATILIPMVIGIANASDIDPIMLGAPTTFAASFAFILPMSTPPNAIVLTLGHIHVKDMMKAGIAISLIGYLLLISLNGFYRVML</sequence>